<proteinExistence type="predicted"/>
<evidence type="ECO:0000256" key="1">
    <source>
        <dbReference type="ARBA" id="ARBA00022598"/>
    </source>
</evidence>
<dbReference type="InterPro" id="IPR045864">
    <property type="entry name" value="aa-tRNA-synth_II/BPL/LPL"/>
</dbReference>
<comment type="caution">
    <text evidence="3">The sequence shown here is derived from an EMBL/GenBank/DDBJ whole genome shotgun (WGS) entry which is preliminary data.</text>
</comment>
<organism evidence="3 4">
    <name type="scientific">Asticcacaulis machinosus</name>
    <dbReference type="NCBI Taxonomy" id="2984211"/>
    <lineage>
        <taxon>Bacteria</taxon>
        <taxon>Pseudomonadati</taxon>
        <taxon>Pseudomonadota</taxon>
        <taxon>Alphaproteobacteria</taxon>
        <taxon>Caulobacterales</taxon>
        <taxon>Caulobacteraceae</taxon>
        <taxon>Asticcacaulis</taxon>
    </lineage>
</organism>
<dbReference type="Proteomes" id="UP001218579">
    <property type="component" value="Unassembled WGS sequence"/>
</dbReference>
<keyword evidence="4" id="KW-1185">Reference proteome</keyword>
<dbReference type="InterPro" id="IPR004408">
    <property type="entry name" value="Biotin_CoA_COase_ligase"/>
</dbReference>
<sequence>MASYSSSRIEVFDVLPSTQTLAVERLRSGVVGSGWIQARMQTDGIGRRGRAWLGFSGNLMASWYGLLRLDVGYVTQLSFVAALAVTDLLRPLVRDKADLAIKWPNDILYKNQKLCGILVQSEPTEVDGYLGIVVGIGLNVAAAPELEAYATAALKHVVLTPEEFDPLRLLEDLSVYFDQRLKLWQEAGFSHIAQDWLEQAYGRNHLIEVVDAGGQIIGKLKGLDPYGALKIMDRSGAVHHFSGGEIAYKEV</sequence>
<name>A0ABT5HFN3_9CAUL</name>
<dbReference type="Gene3D" id="3.30.930.10">
    <property type="entry name" value="Bira Bifunctional Protein, Domain 2"/>
    <property type="match status" value="1"/>
</dbReference>
<dbReference type="PANTHER" id="PTHR12835">
    <property type="entry name" value="BIOTIN PROTEIN LIGASE"/>
    <property type="match status" value="1"/>
</dbReference>
<dbReference type="SUPFAM" id="SSF55681">
    <property type="entry name" value="Class II aaRS and biotin synthetases"/>
    <property type="match status" value="1"/>
</dbReference>
<dbReference type="EMBL" id="JAQQKV010000001">
    <property type="protein sequence ID" value="MDC7674828.1"/>
    <property type="molecule type" value="Genomic_DNA"/>
</dbReference>
<accession>A0ABT5HFN3</accession>
<gene>
    <name evidence="3" type="ORF">PQU98_01665</name>
</gene>
<feature type="domain" description="BPL/LPL catalytic" evidence="2">
    <location>
        <begin position="1"/>
        <end position="185"/>
    </location>
</feature>
<dbReference type="InterPro" id="IPR004143">
    <property type="entry name" value="BPL_LPL_catalytic"/>
</dbReference>
<evidence type="ECO:0000313" key="4">
    <source>
        <dbReference type="Proteomes" id="UP001218579"/>
    </source>
</evidence>
<keyword evidence="1 3" id="KW-0436">Ligase</keyword>
<evidence type="ECO:0000313" key="3">
    <source>
        <dbReference type="EMBL" id="MDC7674828.1"/>
    </source>
</evidence>
<dbReference type="GO" id="GO:0004077">
    <property type="term" value="F:biotin--[biotin carboxyl-carrier protein] ligase activity"/>
    <property type="evidence" value="ECO:0007669"/>
    <property type="project" value="UniProtKB-EC"/>
</dbReference>
<reference evidence="3 4" key="1">
    <citation type="submission" date="2023-01" db="EMBL/GenBank/DDBJ databases">
        <title>Novel species of the genus Asticcacaulis isolated from rivers.</title>
        <authorList>
            <person name="Lu H."/>
        </authorList>
    </citation>
    <scope>NUCLEOTIDE SEQUENCE [LARGE SCALE GENOMIC DNA]</scope>
    <source>
        <strain evidence="3 4">LKC15W</strain>
    </source>
</reference>
<evidence type="ECO:0000259" key="2">
    <source>
        <dbReference type="PROSITE" id="PS51733"/>
    </source>
</evidence>
<protein>
    <submittedName>
        <fullName evidence="3">Biotin--[acetyl-CoA-carboxylase] ligase</fullName>
        <ecNumber evidence="3">6.3.4.15</ecNumber>
    </submittedName>
</protein>
<dbReference type="CDD" id="cd16442">
    <property type="entry name" value="BPL"/>
    <property type="match status" value="1"/>
</dbReference>
<dbReference type="Pfam" id="PF03099">
    <property type="entry name" value="BPL_LplA_LipB"/>
    <property type="match status" value="1"/>
</dbReference>
<dbReference type="RefSeq" id="WP_272743141.1">
    <property type="nucleotide sequence ID" value="NZ_JAQQKV010000001.1"/>
</dbReference>
<dbReference type="NCBIfam" id="TIGR00121">
    <property type="entry name" value="birA_ligase"/>
    <property type="match status" value="1"/>
</dbReference>
<dbReference type="EC" id="6.3.4.15" evidence="3"/>
<dbReference type="PROSITE" id="PS51733">
    <property type="entry name" value="BPL_LPL_CATALYTIC"/>
    <property type="match status" value="1"/>
</dbReference>
<dbReference type="PANTHER" id="PTHR12835:SF5">
    <property type="entry name" value="BIOTIN--PROTEIN LIGASE"/>
    <property type="match status" value="1"/>
</dbReference>